<keyword evidence="1" id="KW-0812">Transmembrane</keyword>
<dbReference type="Proteomes" id="UP000708208">
    <property type="component" value="Unassembled WGS sequence"/>
</dbReference>
<comment type="caution">
    <text evidence="2">The sequence shown here is derived from an EMBL/GenBank/DDBJ whole genome shotgun (WGS) entry which is preliminary data.</text>
</comment>
<name>A0A8J2KGX4_9HEXA</name>
<dbReference type="EMBL" id="CAJVCH010375160">
    <property type="protein sequence ID" value="CAG7816653.1"/>
    <property type="molecule type" value="Genomic_DNA"/>
</dbReference>
<evidence type="ECO:0000256" key="1">
    <source>
        <dbReference type="SAM" id="Phobius"/>
    </source>
</evidence>
<keyword evidence="1" id="KW-0472">Membrane</keyword>
<dbReference type="AlphaFoldDB" id="A0A8J2KGX4"/>
<reference evidence="2" key="1">
    <citation type="submission" date="2021-06" db="EMBL/GenBank/DDBJ databases">
        <authorList>
            <person name="Hodson N. C."/>
            <person name="Mongue J. A."/>
            <person name="Jaron S. K."/>
        </authorList>
    </citation>
    <scope>NUCLEOTIDE SEQUENCE</scope>
</reference>
<keyword evidence="3" id="KW-1185">Reference proteome</keyword>
<organism evidence="2 3">
    <name type="scientific">Allacma fusca</name>
    <dbReference type="NCBI Taxonomy" id="39272"/>
    <lineage>
        <taxon>Eukaryota</taxon>
        <taxon>Metazoa</taxon>
        <taxon>Ecdysozoa</taxon>
        <taxon>Arthropoda</taxon>
        <taxon>Hexapoda</taxon>
        <taxon>Collembola</taxon>
        <taxon>Symphypleona</taxon>
        <taxon>Sminthuridae</taxon>
        <taxon>Allacma</taxon>
    </lineage>
</organism>
<proteinExistence type="predicted"/>
<evidence type="ECO:0000313" key="3">
    <source>
        <dbReference type="Proteomes" id="UP000708208"/>
    </source>
</evidence>
<feature type="transmembrane region" description="Helical" evidence="1">
    <location>
        <begin position="75"/>
        <end position="99"/>
    </location>
</feature>
<keyword evidence="1" id="KW-1133">Transmembrane helix</keyword>
<gene>
    <name evidence="2" type="ORF">AFUS01_LOCUS27265</name>
</gene>
<evidence type="ECO:0000313" key="2">
    <source>
        <dbReference type="EMBL" id="CAG7816653.1"/>
    </source>
</evidence>
<sequence>MDNCSSLMCCSECTVNCIWGKAYRSTAVCVDSAVKLGRFIFVEVHPGQSCSIPGLEQGACALVTEKPVSPESSSLSWYTGVIIALGILLLIICLGYLFYWKKMRRPSPPVVIGMDNQNYGSSAVIPEEVIPELNYSEEPSSPITLEMRSFADDRRTHCLMFKGMKTDLFMLLTTWFYGMSKNPHIPQSQL</sequence>
<protein>
    <submittedName>
        <fullName evidence="2">Uncharacterized protein</fullName>
    </submittedName>
</protein>
<accession>A0A8J2KGX4</accession>